<evidence type="ECO:0000313" key="1">
    <source>
        <dbReference type="EMBL" id="CAA7402292.1"/>
    </source>
</evidence>
<proteinExistence type="predicted"/>
<dbReference type="AlphaFoldDB" id="A0A7I8KXP9"/>
<reference evidence="1" key="1">
    <citation type="submission" date="2020-02" db="EMBL/GenBank/DDBJ databases">
        <authorList>
            <person name="Scholz U."/>
            <person name="Mascher M."/>
            <person name="Fiebig A."/>
        </authorList>
    </citation>
    <scope>NUCLEOTIDE SEQUENCE</scope>
</reference>
<name>A0A7I8KXP9_SPIIN</name>
<keyword evidence="2" id="KW-1185">Reference proteome</keyword>
<dbReference type="EMBL" id="LR746272">
    <property type="protein sequence ID" value="CAA7402292.1"/>
    <property type="molecule type" value="Genomic_DNA"/>
</dbReference>
<dbReference type="Proteomes" id="UP000663760">
    <property type="component" value="Chromosome 9"/>
</dbReference>
<protein>
    <submittedName>
        <fullName evidence="1">Uncharacterized protein</fullName>
    </submittedName>
</protein>
<organism evidence="1 2">
    <name type="scientific">Spirodela intermedia</name>
    <name type="common">Intermediate duckweed</name>
    <dbReference type="NCBI Taxonomy" id="51605"/>
    <lineage>
        <taxon>Eukaryota</taxon>
        <taxon>Viridiplantae</taxon>
        <taxon>Streptophyta</taxon>
        <taxon>Embryophyta</taxon>
        <taxon>Tracheophyta</taxon>
        <taxon>Spermatophyta</taxon>
        <taxon>Magnoliopsida</taxon>
        <taxon>Liliopsida</taxon>
        <taxon>Araceae</taxon>
        <taxon>Lemnoideae</taxon>
        <taxon>Spirodela</taxon>
    </lineage>
</organism>
<accession>A0A7I8KXP9</accession>
<gene>
    <name evidence="1" type="ORF">SI8410_09012970</name>
</gene>
<sequence length="28" mass="3210">MLGLTRGSSKFIDVFYWGNSCHLEVFSD</sequence>
<evidence type="ECO:0000313" key="2">
    <source>
        <dbReference type="Proteomes" id="UP000663760"/>
    </source>
</evidence>